<dbReference type="AlphaFoldDB" id="A0A497XVW5"/>
<evidence type="ECO:0000256" key="2">
    <source>
        <dbReference type="ARBA" id="ARBA00013194"/>
    </source>
</evidence>
<protein>
    <recommendedName>
        <fullName evidence="2">peptidylprolyl isomerase</fullName>
        <ecNumber evidence="2">5.2.1.8</ecNumber>
    </recommendedName>
</protein>
<dbReference type="InterPro" id="IPR027304">
    <property type="entry name" value="Trigger_fact/SurA_dom_sf"/>
</dbReference>
<dbReference type="InterPro" id="IPR046357">
    <property type="entry name" value="PPIase_dom_sf"/>
</dbReference>
<dbReference type="EMBL" id="RCCJ01000001">
    <property type="protein sequence ID" value="RLJ71302.1"/>
    <property type="molecule type" value="Genomic_DNA"/>
</dbReference>
<evidence type="ECO:0000256" key="3">
    <source>
        <dbReference type="ARBA" id="ARBA00022729"/>
    </source>
</evidence>
<keyword evidence="4" id="KW-0697">Rotamase</keyword>
<accession>A0A497XVW5</accession>
<dbReference type="Gene3D" id="6.10.140.970">
    <property type="match status" value="1"/>
</dbReference>
<dbReference type="PANTHER" id="PTHR47245:SF1">
    <property type="entry name" value="FOLDASE PROTEIN PRSA"/>
    <property type="match status" value="1"/>
</dbReference>
<dbReference type="SUPFAM" id="SSF54534">
    <property type="entry name" value="FKBP-like"/>
    <property type="match status" value="1"/>
</dbReference>
<comment type="catalytic activity">
    <reaction evidence="1">
        <text>[protein]-peptidylproline (omega=180) = [protein]-peptidylproline (omega=0)</text>
        <dbReference type="Rhea" id="RHEA:16237"/>
        <dbReference type="Rhea" id="RHEA-COMP:10747"/>
        <dbReference type="Rhea" id="RHEA-COMP:10748"/>
        <dbReference type="ChEBI" id="CHEBI:83833"/>
        <dbReference type="ChEBI" id="CHEBI:83834"/>
        <dbReference type="EC" id="5.2.1.8"/>
    </reaction>
</comment>
<dbReference type="Gene3D" id="1.10.4030.10">
    <property type="entry name" value="Porin chaperone SurA, peptide-binding domain"/>
    <property type="match status" value="1"/>
</dbReference>
<reference evidence="7 8" key="1">
    <citation type="submission" date="2018-10" db="EMBL/GenBank/DDBJ databases">
        <title>Genomic Encyclopedia of Archaeal and Bacterial Type Strains, Phase II (KMG-II): from individual species to whole genera.</title>
        <authorList>
            <person name="Goeker M."/>
        </authorList>
    </citation>
    <scope>NUCLEOTIDE SEQUENCE [LARGE SCALE GENOMIC DNA]</scope>
    <source>
        <strain evidence="7 8">DSM 16510</strain>
    </source>
</reference>
<gene>
    <name evidence="7" type="ORF">BCF55_1601</name>
</gene>
<proteinExistence type="predicted"/>
<evidence type="ECO:0000313" key="7">
    <source>
        <dbReference type="EMBL" id="RLJ71302.1"/>
    </source>
</evidence>
<dbReference type="Gene3D" id="3.10.50.40">
    <property type="match status" value="1"/>
</dbReference>
<feature type="domain" description="PpiC" evidence="6">
    <location>
        <begin position="123"/>
        <end position="237"/>
    </location>
</feature>
<dbReference type="GO" id="GO:0003755">
    <property type="term" value="F:peptidyl-prolyl cis-trans isomerase activity"/>
    <property type="evidence" value="ECO:0007669"/>
    <property type="project" value="UniProtKB-KW"/>
</dbReference>
<dbReference type="InterPro" id="IPR050245">
    <property type="entry name" value="PrsA_foldase"/>
</dbReference>
<organism evidence="7 8">
    <name type="scientific">Hydrogenivirga caldilitoris</name>
    <dbReference type="NCBI Taxonomy" id="246264"/>
    <lineage>
        <taxon>Bacteria</taxon>
        <taxon>Pseudomonadati</taxon>
        <taxon>Aquificota</taxon>
        <taxon>Aquificia</taxon>
        <taxon>Aquificales</taxon>
        <taxon>Aquificaceae</taxon>
        <taxon>Hydrogenivirga</taxon>
    </lineage>
</organism>
<evidence type="ECO:0000256" key="4">
    <source>
        <dbReference type="ARBA" id="ARBA00023110"/>
    </source>
</evidence>
<dbReference type="OrthoDB" id="13080at2"/>
<name>A0A497XVW5_9AQUI</name>
<keyword evidence="8" id="KW-1185">Reference proteome</keyword>
<evidence type="ECO:0000256" key="1">
    <source>
        <dbReference type="ARBA" id="ARBA00000971"/>
    </source>
</evidence>
<dbReference type="InterPro" id="IPR000297">
    <property type="entry name" value="PPIase_PpiC"/>
</dbReference>
<evidence type="ECO:0000313" key="8">
    <source>
        <dbReference type="Proteomes" id="UP000267841"/>
    </source>
</evidence>
<dbReference type="EC" id="5.2.1.8" evidence="2"/>
<evidence type="ECO:0000259" key="6">
    <source>
        <dbReference type="Pfam" id="PF13145"/>
    </source>
</evidence>
<dbReference type="Pfam" id="PF13623">
    <property type="entry name" value="SurA_N_2"/>
    <property type="match status" value="1"/>
</dbReference>
<keyword evidence="3" id="KW-0732">Signal</keyword>
<dbReference type="Proteomes" id="UP000267841">
    <property type="component" value="Unassembled WGS sequence"/>
</dbReference>
<dbReference type="RefSeq" id="WP_121012489.1">
    <property type="nucleotide sequence ID" value="NZ_RCCJ01000001.1"/>
</dbReference>
<dbReference type="SUPFAM" id="SSF109998">
    <property type="entry name" value="Triger factor/SurA peptide-binding domain-like"/>
    <property type="match status" value="1"/>
</dbReference>
<comment type="caution">
    <text evidence="7">The sequence shown here is derived from an EMBL/GenBank/DDBJ whole genome shotgun (WGS) entry which is preliminary data.</text>
</comment>
<evidence type="ECO:0000256" key="5">
    <source>
        <dbReference type="ARBA" id="ARBA00023235"/>
    </source>
</evidence>
<dbReference type="Pfam" id="PF13145">
    <property type="entry name" value="Rotamase_2"/>
    <property type="match status" value="1"/>
</dbReference>
<sequence length="272" mass="32170">MFLFLLFFVYFSFAAESIVAKVNGKVITKEEFESVFQVYWKEMLHFSPKKPTPEDKRLFLFEYIKGLIIEDLAKSMGIEVSEEEAVRELKTFGRNPEPILVELARRELIVKALEERLAKNISVSDGEVEAYYLLNRREFYYPDQVKLLRVVADSREKANEVYKRLKRGGIPEEVEGVIVGREHWYSIQALPRRIRRGLYPYNIGSVSRPIELETGYLILKITDKRKAGVLPLSEVREQVRRKILRIKKQEVLEEWFREVLKSYRLELYLKNL</sequence>
<keyword evidence="5" id="KW-0413">Isomerase</keyword>
<dbReference type="PANTHER" id="PTHR47245">
    <property type="entry name" value="PEPTIDYLPROLYL ISOMERASE"/>
    <property type="match status" value="1"/>
</dbReference>